<feature type="chain" id="PRO_5022095575" evidence="2">
    <location>
        <begin position="30"/>
        <end position="380"/>
    </location>
</feature>
<feature type="signal peptide" evidence="2">
    <location>
        <begin position="1"/>
        <end position="29"/>
    </location>
</feature>
<dbReference type="Pfam" id="PF17957">
    <property type="entry name" value="Big_7"/>
    <property type="match status" value="1"/>
</dbReference>
<evidence type="ECO:0000256" key="2">
    <source>
        <dbReference type="SAM" id="SignalP"/>
    </source>
</evidence>
<reference evidence="3 4" key="1">
    <citation type="submission" date="2019-07" db="EMBL/GenBank/DDBJ databases">
        <title>Caenimonas sedimenti sp. nov., isolated from activated sludge.</title>
        <authorList>
            <person name="Xu J."/>
        </authorList>
    </citation>
    <scope>NUCLEOTIDE SEQUENCE [LARGE SCALE GENOMIC DNA]</scope>
    <source>
        <strain evidence="3 4">HX-9-20</strain>
    </source>
</reference>
<dbReference type="OrthoDB" id="549764at2"/>
<name>A0A562ZXF3_9BURK</name>
<gene>
    <name evidence="3" type="ORF">FN976_00165</name>
</gene>
<keyword evidence="2" id="KW-0732">Signal</keyword>
<evidence type="ECO:0000313" key="4">
    <source>
        <dbReference type="Proteomes" id="UP000318199"/>
    </source>
</evidence>
<feature type="region of interest" description="Disordered" evidence="1">
    <location>
        <begin position="248"/>
        <end position="285"/>
    </location>
</feature>
<dbReference type="Gene3D" id="2.60.40.10">
    <property type="entry name" value="Immunoglobulins"/>
    <property type="match status" value="1"/>
</dbReference>
<feature type="compositionally biased region" description="Basic and acidic residues" evidence="1">
    <location>
        <begin position="140"/>
        <end position="150"/>
    </location>
</feature>
<comment type="caution">
    <text evidence="3">The sequence shown here is derived from an EMBL/GenBank/DDBJ whole genome shotgun (WGS) entry which is preliminary data.</text>
</comment>
<dbReference type="Proteomes" id="UP000318199">
    <property type="component" value="Unassembled WGS sequence"/>
</dbReference>
<protein>
    <submittedName>
        <fullName evidence="3">Uncharacterized protein</fullName>
    </submittedName>
</protein>
<sequence>MKAKLRPHVAALLLLIPGAATLTALPAAAQQRAVVGAPAIQSIALNADDGLSPGSVLQFNVQGTPDARNASVTLAGSNITVPLSQERPGSYRGTYTVRRADRIDPTKVMQARLQYGNQTITRSFTYPPGFQALAMGAPAERTRDVPRDQRAPSITNLTPANADKLGERGRVHISATLGDEGSGVDPASVRLRVNGLDVTSEARVSPNEVNYRENLPPGRHSVEVRVKDVAGNMTTKSWGFDVLDRDEAREGGRDRDQARDRDRDGRDRDRMSGGSIPLRVTSPDNGGVLDANRNLFVEGRTAPGATVRVQVEAVSSVGGVLGLSQPVADQTVRADRDGHFVVSIRPSALPLPGTRFEVRLTANDGNQTAEERITVHQRQS</sequence>
<dbReference type="InterPro" id="IPR013783">
    <property type="entry name" value="Ig-like_fold"/>
</dbReference>
<dbReference type="AlphaFoldDB" id="A0A562ZXF3"/>
<dbReference type="EMBL" id="VOBQ01000001">
    <property type="protein sequence ID" value="TWO73300.1"/>
    <property type="molecule type" value="Genomic_DNA"/>
</dbReference>
<evidence type="ECO:0000313" key="3">
    <source>
        <dbReference type="EMBL" id="TWO73300.1"/>
    </source>
</evidence>
<evidence type="ECO:0000256" key="1">
    <source>
        <dbReference type="SAM" id="MobiDB-lite"/>
    </source>
</evidence>
<feature type="region of interest" description="Disordered" evidence="1">
    <location>
        <begin position="140"/>
        <end position="161"/>
    </location>
</feature>
<organism evidence="3 4">
    <name type="scientific">Caenimonas sedimenti</name>
    <dbReference type="NCBI Taxonomy" id="2596921"/>
    <lineage>
        <taxon>Bacteria</taxon>
        <taxon>Pseudomonadati</taxon>
        <taxon>Pseudomonadota</taxon>
        <taxon>Betaproteobacteria</taxon>
        <taxon>Burkholderiales</taxon>
        <taxon>Comamonadaceae</taxon>
        <taxon>Caenimonas</taxon>
    </lineage>
</organism>
<proteinExistence type="predicted"/>
<dbReference type="RefSeq" id="WP_145889749.1">
    <property type="nucleotide sequence ID" value="NZ_VOBQ01000001.1"/>
</dbReference>
<feature type="compositionally biased region" description="Basic and acidic residues" evidence="1">
    <location>
        <begin position="248"/>
        <end position="271"/>
    </location>
</feature>
<accession>A0A562ZXF3</accession>
<keyword evidence="4" id="KW-1185">Reference proteome</keyword>